<name>A0A9W7BS81_9STRA</name>
<dbReference type="GO" id="GO:0031929">
    <property type="term" value="P:TOR signaling"/>
    <property type="evidence" value="ECO:0007669"/>
    <property type="project" value="InterPro"/>
</dbReference>
<sequence>MSVILATAGYDHKIRFWEAPSGISSRTLRYPDSQVNCLEIHPEKTLLAAAGNPHIRLFAIDSTNNNPVLACEGHTGSVTGLGFQRNGNWMYTSSEVRRGEGWGSGDFVCVVGGGRVGG</sequence>
<dbReference type="GO" id="GO:0032956">
    <property type="term" value="P:regulation of actin cytoskeleton organization"/>
    <property type="evidence" value="ECO:0007669"/>
    <property type="project" value="TreeGrafter"/>
</dbReference>
<dbReference type="Proteomes" id="UP001162640">
    <property type="component" value="Unassembled WGS sequence"/>
</dbReference>
<dbReference type="InterPro" id="IPR015943">
    <property type="entry name" value="WD40/YVTN_repeat-like_dom_sf"/>
</dbReference>
<dbReference type="PANTHER" id="PTHR19842:SF0">
    <property type="entry name" value="TARGET OF RAPAMYCIN COMPLEX SUBUNIT LST8"/>
    <property type="match status" value="1"/>
</dbReference>
<dbReference type="EMBL" id="BLQM01000499">
    <property type="protein sequence ID" value="GMH92589.1"/>
    <property type="molecule type" value="Genomic_DNA"/>
</dbReference>
<dbReference type="PANTHER" id="PTHR19842">
    <property type="entry name" value="G BETA-LIKE PROTEIN GBL"/>
    <property type="match status" value="1"/>
</dbReference>
<comment type="caution">
    <text evidence="2">The sequence shown here is derived from an EMBL/GenBank/DDBJ whole genome shotgun (WGS) entry which is preliminary data.</text>
</comment>
<dbReference type="AlphaFoldDB" id="A0A9W7BS81"/>
<dbReference type="InterPro" id="IPR037588">
    <property type="entry name" value="MLST8"/>
</dbReference>
<dbReference type="Gene3D" id="2.130.10.10">
    <property type="entry name" value="YVTN repeat-like/Quinoprotein amine dehydrogenase"/>
    <property type="match status" value="1"/>
</dbReference>
<gene>
    <name evidence="2" type="ORF">TL16_g12391</name>
</gene>
<accession>A0A9W7BS81</accession>
<dbReference type="InterPro" id="IPR001680">
    <property type="entry name" value="WD40_rpt"/>
</dbReference>
<evidence type="ECO:0008006" key="4">
    <source>
        <dbReference type="Google" id="ProtNLM"/>
    </source>
</evidence>
<dbReference type="GO" id="GO:0031931">
    <property type="term" value="C:TORC1 complex"/>
    <property type="evidence" value="ECO:0007669"/>
    <property type="project" value="InterPro"/>
</dbReference>
<proteinExistence type="inferred from homology"/>
<dbReference type="InterPro" id="IPR036322">
    <property type="entry name" value="WD40_repeat_dom_sf"/>
</dbReference>
<dbReference type="SUPFAM" id="SSF50978">
    <property type="entry name" value="WD40 repeat-like"/>
    <property type="match status" value="1"/>
</dbReference>
<organism evidence="2 3">
    <name type="scientific">Triparma laevis f. inornata</name>
    <dbReference type="NCBI Taxonomy" id="1714386"/>
    <lineage>
        <taxon>Eukaryota</taxon>
        <taxon>Sar</taxon>
        <taxon>Stramenopiles</taxon>
        <taxon>Ochrophyta</taxon>
        <taxon>Bolidophyceae</taxon>
        <taxon>Parmales</taxon>
        <taxon>Triparmaceae</taxon>
        <taxon>Triparma</taxon>
    </lineage>
</organism>
<comment type="similarity">
    <text evidence="1">Belongs to the WD repeat LST8 family.</text>
</comment>
<dbReference type="GO" id="GO:0031932">
    <property type="term" value="C:TORC2 complex"/>
    <property type="evidence" value="ECO:0007669"/>
    <property type="project" value="InterPro"/>
</dbReference>
<protein>
    <recommendedName>
        <fullName evidence="4">Target of rapamycin complex subunit LST8</fullName>
    </recommendedName>
</protein>
<evidence type="ECO:0000313" key="3">
    <source>
        <dbReference type="Proteomes" id="UP001162640"/>
    </source>
</evidence>
<dbReference type="Pfam" id="PF00400">
    <property type="entry name" value="WD40"/>
    <property type="match status" value="2"/>
</dbReference>
<reference evidence="3" key="1">
    <citation type="journal article" date="2023" name="Commun. Biol.">
        <title>Genome analysis of Parmales, the sister group of diatoms, reveals the evolutionary specialization of diatoms from phago-mixotrophs to photoautotrophs.</title>
        <authorList>
            <person name="Ban H."/>
            <person name="Sato S."/>
            <person name="Yoshikawa S."/>
            <person name="Yamada K."/>
            <person name="Nakamura Y."/>
            <person name="Ichinomiya M."/>
            <person name="Sato N."/>
            <person name="Blanc-Mathieu R."/>
            <person name="Endo H."/>
            <person name="Kuwata A."/>
            <person name="Ogata H."/>
        </authorList>
    </citation>
    <scope>NUCLEOTIDE SEQUENCE [LARGE SCALE GENOMIC DNA]</scope>
</reference>
<evidence type="ECO:0000313" key="2">
    <source>
        <dbReference type="EMBL" id="GMH92589.1"/>
    </source>
</evidence>
<evidence type="ECO:0000256" key="1">
    <source>
        <dbReference type="ARBA" id="ARBA00009890"/>
    </source>
</evidence>